<evidence type="ECO:0000313" key="2">
    <source>
        <dbReference type="EMBL" id="KAJ8357295.1"/>
    </source>
</evidence>
<name>A0A9Q1IYD8_SYNKA</name>
<keyword evidence="3" id="KW-1185">Reference proteome</keyword>
<dbReference type="OrthoDB" id="8947657at2759"/>
<comment type="caution">
    <text evidence="2">The sequence shown here is derived from an EMBL/GenBank/DDBJ whole genome shotgun (WGS) entry which is preliminary data.</text>
</comment>
<dbReference type="AlphaFoldDB" id="A0A9Q1IYD8"/>
<keyword evidence="1" id="KW-1133">Transmembrane helix</keyword>
<sequence>MPRKTSTPSYYKLKSKNNAVRACLATDFSAYKATDEEELFNRTKTVPTRINNEKLFSKVVLLSNDTEKLCPGKEGDGTDMCESGAGGHFETDEKVNFLSLTVLGLRILFLKSIIFNVLMTLRACMS</sequence>
<reference evidence="2" key="1">
    <citation type="journal article" date="2023" name="Science">
        <title>Genome structures resolve the early diversification of teleost fishes.</title>
        <authorList>
            <person name="Parey E."/>
            <person name="Louis A."/>
            <person name="Montfort J."/>
            <person name="Bouchez O."/>
            <person name="Roques C."/>
            <person name="Iampietro C."/>
            <person name="Lluch J."/>
            <person name="Castinel A."/>
            <person name="Donnadieu C."/>
            <person name="Desvignes T."/>
            <person name="Floi Bucao C."/>
            <person name="Jouanno E."/>
            <person name="Wen M."/>
            <person name="Mejri S."/>
            <person name="Dirks R."/>
            <person name="Jansen H."/>
            <person name="Henkel C."/>
            <person name="Chen W.J."/>
            <person name="Zahm M."/>
            <person name="Cabau C."/>
            <person name="Klopp C."/>
            <person name="Thompson A.W."/>
            <person name="Robinson-Rechavi M."/>
            <person name="Braasch I."/>
            <person name="Lecointre G."/>
            <person name="Bobe J."/>
            <person name="Postlethwait J.H."/>
            <person name="Berthelot C."/>
            <person name="Roest Crollius H."/>
            <person name="Guiguen Y."/>
        </authorList>
    </citation>
    <scope>NUCLEOTIDE SEQUENCE</scope>
    <source>
        <strain evidence="2">WJC10195</strain>
    </source>
</reference>
<organism evidence="2 3">
    <name type="scientific">Synaphobranchus kaupii</name>
    <name type="common">Kaup's arrowtooth eel</name>
    <dbReference type="NCBI Taxonomy" id="118154"/>
    <lineage>
        <taxon>Eukaryota</taxon>
        <taxon>Metazoa</taxon>
        <taxon>Chordata</taxon>
        <taxon>Craniata</taxon>
        <taxon>Vertebrata</taxon>
        <taxon>Euteleostomi</taxon>
        <taxon>Actinopterygii</taxon>
        <taxon>Neopterygii</taxon>
        <taxon>Teleostei</taxon>
        <taxon>Anguilliformes</taxon>
        <taxon>Synaphobranchidae</taxon>
        <taxon>Synaphobranchus</taxon>
    </lineage>
</organism>
<dbReference type="EMBL" id="JAINUF010000006">
    <property type="protein sequence ID" value="KAJ8357295.1"/>
    <property type="molecule type" value="Genomic_DNA"/>
</dbReference>
<evidence type="ECO:0000313" key="3">
    <source>
        <dbReference type="Proteomes" id="UP001152622"/>
    </source>
</evidence>
<dbReference type="Proteomes" id="UP001152622">
    <property type="component" value="Chromosome 6"/>
</dbReference>
<feature type="transmembrane region" description="Helical" evidence="1">
    <location>
        <begin position="97"/>
        <end position="121"/>
    </location>
</feature>
<gene>
    <name evidence="2" type="ORF">SKAU_G00200890</name>
</gene>
<accession>A0A9Q1IYD8</accession>
<keyword evidence="1" id="KW-0472">Membrane</keyword>
<evidence type="ECO:0000256" key="1">
    <source>
        <dbReference type="SAM" id="Phobius"/>
    </source>
</evidence>
<keyword evidence="1" id="KW-0812">Transmembrane</keyword>
<protein>
    <submittedName>
        <fullName evidence="2">Uncharacterized protein</fullName>
    </submittedName>
</protein>
<proteinExistence type="predicted"/>